<dbReference type="EMBL" id="JACTNZ010000006">
    <property type="protein sequence ID" value="KAG5546230.1"/>
    <property type="molecule type" value="Genomic_DNA"/>
</dbReference>
<proteinExistence type="predicted"/>
<comment type="caution">
    <text evidence="1">The sequence shown here is derived from an EMBL/GenBank/DDBJ whole genome shotgun (WGS) entry which is preliminary data.</text>
</comment>
<keyword evidence="2" id="KW-1185">Reference proteome</keyword>
<dbReference type="Proteomes" id="UP000823749">
    <property type="component" value="Chromosome 6"/>
</dbReference>
<reference evidence="1 2" key="1">
    <citation type="submission" date="2020-08" db="EMBL/GenBank/DDBJ databases">
        <title>Plant Genome Project.</title>
        <authorList>
            <person name="Zhang R.-G."/>
        </authorList>
    </citation>
    <scope>NUCLEOTIDE SEQUENCE [LARGE SCALE GENOMIC DNA]</scope>
    <source>
        <strain evidence="1">WSP0</strain>
        <tissue evidence="1">Leaf</tissue>
    </source>
</reference>
<evidence type="ECO:0000313" key="1">
    <source>
        <dbReference type="EMBL" id="KAG5546230.1"/>
    </source>
</evidence>
<gene>
    <name evidence="1" type="ORF">RHGRI_018420</name>
</gene>
<accession>A0AAV6K1F6</accession>
<name>A0AAV6K1F6_9ERIC</name>
<evidence type="ECO:0000313" key="2">
    <source>
        <dbReference type="Proteomes" id="UP000823749"/>
    </source>
</evidence>
<dbReference type="AlphaFoldDB" id="A0AAV6K1F6"/>
<sequence length="73" mass="8206">MRPGRTMIARSEWGAKKKYSNNTTHDQILPTLLSLPPPTITTLPPSPHPFHLLTTKLEVIQLEHRVFGPLGIL</sequence>
<organism evidence="1 2">
    <name type="scientific">Rhododendron griersonianum</name>
    <dbReference type="NCBI Taxonomy" id="479676"/>
    <lineage>
        <taxon>Eukaryota</taxon>
        <taxon>Viridiplantae</taxon>
        <taxon>Streptophyta</taxon>
        <taxon>Embryophyta</taxon>
        <taxon>Tracheophyta</taxon>
        <taxon>Spermatophyta</taxon>
        <taxon>Magnoliopsida</taxon>
        <taxon>eudicotyledons</taxon>
        <taxon>Gunneridae</taxon>
        <taxon>Pentapetalae</taxon>
        <taxon>asterids</taxon>
        <taxon>Ericales</taxon>
        <taxon>Ericaceae</taxon>
        <taxon>Ericoideae</taxon>
        <taxon>Rhodoreae</taxon>
        <taxon>Rhododendron</taxon>
    </lineage>
</organism>
<protein>
    <submittedName>
        <fullName evidence="1">Uncharacterized protein</fullName>
    </submittedName>
</protein>